<feature type="region of interest" description="Disordered" evidence="1">
    <location>
        <begin position="63"/>
        <end position="151"/>
    </location>
</feature>
<organism evidence="2 3">
    <name type="scientific">Chara braunii</name>
    <name type="common">Braun's stonewort</name>
    <dbReference type="NCBI Taxonomy" id="69332"/>
    <lineage>
        <taxon>Eukaryota</taxon>
        <taxon>Viridiplantae</taxon>
        <taxon>Streptophyta</taxon>
        <taxon>Charophyceae</taxon>
        <taxon>Charales</taxon>
        <taxon>Characeae</taxon>
        <taxon>Chara</taxon>
    </lineage>
</organism>
<feature type="compositionally biased region" description="Basic and acidic residues" evidence="1">
    <location>
        <begin position="104"/>
        <end position="123"/>
    </location>
</feature>
<accession>A0A388LZI9</accession>
<sequence>MECKLCGRGFHGSKSKAAQHFTIKDNCSKVTVEQLAEIWNKTNYSFDHSHHRKILDFLRSRGFRDNKNTSGREQAGEEKYDDSEDERRAAEGGGGDSDSDSQDIEVRQEAERGRGKMRGDKAVGVESTPDEHDDDDDDDDDDDEGADIGASLDGGLMAAVFLSPFPVCEVPWFQCRLSS</sequence>
<protein>
    <submittedName>
        <fullName evidence="2">Uncharacterized protein</fullName>
    </submittedName>
</protein>
<name>A0A388LZI9_CHABU</name>
<gene>
    <name evidence="2" type="ORF">CBR_g45898</name>
</gene>
<dbReference type="AlphaFoldDB" id="A0A388LZI9"/>
<feature type="compositionally biased region" description="Acidic residues" evidence="1">
    <location>
        <begin position="131"/>
        <end position="146"/>
    </location>
</feature>
<evidence type="ECO:0000313" key="2">
    <source>
        <dbReference type="EMBL" id="GBG87744.1"/>
    </source>
</evidence>
<dbReference type="Gramene" id="GBG87744">
    <property type="protein sequence ID" value="GBG87744"/>
    <property type="gene ID" value="CBR_g45898"/>
</dbReference>
<evidence type="ECO:0000256" key="1">
    <source>
        <dbReference type="SAM" id="MobiDB-lite"/>
    </source>
</evidence>
<dbReference type="Proteomes" id="UP000265515">
    <property type="component" value="Unassembled WGS sequence"/>
</dbReference>
<proteinExistence type="predicted"/>
<evidence type="ECO:0000313" key="3">
    <source>
        <dbReference type="Proteomes" id="UP000265515"/>
    </source>
</evidence>
<reference evidence="2 3" key="1">
    <citation type="journal article" date="2018" name="Cell">
        <title>The Chara Genome: Secondary Complexity and Implications for Plant Terrestrialization.</title>
        <authorList>
            <person name="Nishiyama T."/>
            <person name="Sakayama H."/>
            <person name="Vries J.D."/>
            <person name="Buschmann H."/>
            <person name="Saint-Marcoux D."/>
            <person name="Ullrich K.K."/>
            <person name="Haas F.B."/>
            <person name="Vanderstraeten L."/>
            <person name="Becker D."/>
            <person name="Lang D."/>
            <person name="Vosolsobe S."/>
            <person name="Rombauts S."/>
            <person name="Wilhelmsson P.K.I."/>
            <person name="Janitza P."/>
            <person name="Kern R."/>
            <person name="Heyl A."/>
            <person name="Rumpler F."/>
            <person name="Villalobos L.I.A.C."/>
            <person name="Clay J.M."/>
            <person name="Skokan R."/>
            <person name="Toyoda A."/>
            <person name="Suzuki Y."/>
            <person name="Kagoshima H."/>
            <person name="Schijlen E."/>
            <person name="Tajeshwar N."/>
            <person name="Catarino B."/>
            <person name="Hetherington A.J."/>
            <person name="Saltykova A."/>
            <person name="Bonnot C."/>
            <person name="Breuninger H."/>
            <person name="Symeonidi A."/>
            <person name="Radhakrishnan G.V."/>
            <person name="Van Nieuwerburgh F."/>
            <person name="Deforce D."/>
            <person name="Chang C."/>
            <person name="Karol K.G."/>
            <person name="Hedrich R."/>
            <person name="Ulvskov P."/>
            <person name="Glockner G."/>
            <person name="Delwiche C.F."/>
            <person name="Petrasek J."/>
            <person name="Van de Peer Y."/>
            <person name="Friml J."/>
            <person name="Beilby M."/>
            <person name="Dolan L."/>
            <person name="Kohara Y."/>
            <person name="Sugano S."/>
            <person name="Fujiyama A."/>
            <person name="Delaux P.-M."/>
            <person name="Quint M."/>
            <person name="TheiBen G."/>
            <person name="Hagemann M."/>
            <person name="Harholt J."/>
            <person name="Dunand C."/>
            <person name="Zachgo S."/>
            <person name="Langdale J."/>
            <person name="Maumus F."/>
            <person name="Straeten D.V.D."/>
            <person name="Gould S.B."/>
            <person name="Rensing S.A."/>
        </authorList>
    </citation>
    <scope>NUCLEOTIDE SEQUENCE [LARGE SCALE GENOMIC DNA]</scope>
    <source>
        <strain evidence="2 3">S276</strain>
    </source>
</reference>
<dbReference type="EMBL" id="BFEA01000629">
    <property type="protein sequence ID" value="GBG87744.1"/>
    <property type="molecule type" value="Genomic_DNA"/>
</dbReference>
<keyword evidence="3" id="KW-1185">Reference proteome</keyword>
<comment type="caution">
    <text evidence="2">The sequence shown here is derived from an EMBL/GenBank/DDBJ whole genome shotgun (WGS) entry which is preliminary data.</text>
</comment>